<dbReference type="PANTHER" id="PTHR34702">
    <property type="entry name" value="NA(+)/H(+) ANTIPORTER SUBUNIT F1"/>
    <property type="match status" value="1"/>
</dbReference>
<dbReference type="AlphaFoldDB" id="A0A7V5PMY5"/>
<evidence type="ECO:0000256" key="2">
    <source>
        <dbReference type="ARBA" id="ARBA00009212"/>
    </source>
</evidence>
<evidence type="ECO:0000256" key="6">
    <source>
        <dbReference type="ARBA" id="ARBA00022989"/>
    </source>
</evidence>
<feature type="transmembrane region" description="Helical" evidence="8">
    <location>
        <begin position="30"/>
        <end position="52"/>
    </location>
</feature>
<comment type="subcellular location">
    <subcellularLocation>
        <location evidence="1">Cell membrane</location>
        <topology evidence="1">Multi-pass membrane protein</topology>
    </subcellularLocation>
</comment>
<keyword evidence="3" id="KW-0813">Transport</keyword>
<keyword evidence="6 8" id="KW-1133">Transmembrane helix</keyword>
<name>A0A7V5PMY5_CALAY</name>
<dbReference type="Proteomes" id="UP000886124">
    <property type="component" value="Unassembled WGS sequence"/>
</dbReference>
<dbReference type="PANTHER" id="PTHR34702:SF1">
    <property type="entry name" value="NA(+)_H(+) ANTIPORTER SUBUNIT F"/>
    <property type="match status" value="1"/>
</dbReference>
<reference evidence="9" key="1">
    <citation type="journal article" date="2020" name="mSystems">
        <title>Genome- and Community-Level Interaction Insights into Carbon Utilization and Element Cycling Functions of Hydrothermarchaeota in Hydrothermal Sediment.</title>
        <authorList>
            <person name="Zhou Z."/>
            <person name="Liu Y."/>
            <person name="Xu W."/>
            <person name="Pan J."/>
            <person name="Luo Z.H."/>
            <person name="Li M."/>
        </authorList>
    </citation>
    <scope>NUCLEOTIDE SEQUENCE [LARGE SCALE GENOMIC DNA]</scope>
    <source>
        <strain evidence="9">HyVt-527</strain>
    </source>
</reference>
<dbReference type="GO" id="GO:0005886">
    <property type="term" value="C:plasma membrane"/>
    <property type="evidence" value="ECO:0007669"/>
    <property type="project" value="UniProtKB-SubCell"/>
</dbReference>
<proteinExistence type="inferred from homology"/>
<evidence type="ECO:0000256" key="5">
    <source>
        <dbReference type="ARBA" id="ARBA00022692"/>
    </source>
</evidence>
<sequence length="82" mass="8947">MIWFYFGVIALAIILSAIRFIKGPTTSDRVVALDTLTTISTSLLVLLGLFFGRFIYIDVALIYGVLGFVGVLTVARYLEGGL</sequence>
<dbReference type="Pfam" id="PF04066">
    <property type="entry name" value="MrpF_PhaF"/>
    <property type="match status" value="1"/>
</dbReference>
<evidence type="ECO:0000313" key="9">
    <source>
        <dbReference type="EMBL" id="HHJ52061.1"/>
    </source>
</evidence>
<dbReference type="InterPro" id="IPR007208">
    <property type="entry name" value="MrpF/PhaF-like"/>
</dbReference>
<evidence type="ECO:0000256" key="1">
    <source>
        <dbReference type="ARBA" id="ARBA00004651"/>
    </source>
</evidence>
<feature type="transmembrane region" description="Helical" evidence="8">
    <location>
        <begin position="59"/>
        <end position="78"/>
    </location>
</feature>
<evidence type="ECO:0000256" key="4">
    <source>
        <dbReference type="ARBA" id="ARBA00022475"/>
    </source>
</evidence>
<keyword evidence="7 8" id="KW-0472">Membrane</keyword>
<comment type="similarity">
    <text evidence="2">Belongs to the CPA3 antiporters (TC 2.A.63) subunit F family.</text>
</comment>
<dbReference type="NCBIfam" id="NF009250">
    <property type="entry name" value="PRK12604.1"/>
    <property type="match status" value="1"/>
</dbReference>
<comment type="caution">
    <text evidence="9">The sequence shown here is derived from an EMBL/GenBank/DDBJ whole genome shotgun (WGS) entry which is preliminary data.</text>
</comment>
<dbReference type="GO" id="GO:0015385">
    <property type="term" value="F:sodium:proton antiporter activity"/>
    <property type="evidence" value="ECO:0007669"/>
    <property type="project" value="TreeGrafter"/>
</dbReference>
<organism evidence="9">
    <name type="scientific">Caldithrix abyssi</name>
    <dbReference type="NCBI Taxonomy" id="187145"/>
    <lineage>
        <taxon>Bacteria</taxon>
        <taxon>Pseudomonadati</taxon>
        <taxon>Calditrichota</taxon>
        <taxon>Calditrichia</taxon>
        <taxon>Calditrichales</taxon>
        <taxon>Calditrichaceae</taxon>
        <taxon>Caldithrix</taxon>
    </lineage>
</organism>
<accession>A0A7V5PMY5</accession>
<protein>
    <submittedName>
        <fullName evidence="9">Cation:proton antiporter</fullName>
    </submittedName>
</protein>
<gene>
    <name evidence="9" type="ORF">ENJ89_02595</name>
</gene>
<keyword evidence="4" id="KW-1003">Cell membrane</keyword>
<dbReference type="EMBL" id="DROD01000183">
    <property type="protein sequence ID" value="HHJ52061.1"/>
    <property type="molecule type" value="Genomic_DNA"/>
</dbReference>
<evidence type="ECO:0000256" key="7">
    <source>
        <dbReference type="ARBA" id="ARBA00023136"/>
    </source>
</evidence>
<keyword evidence="5 8" id="KW-0812">Transmembrane</keyword>
<evidence type="ECO:0000256" key="8">
    <source>
        <dbReference type="SAM" id="Phobius"/>
    </source>
</evidence>
<evidence type="ECO:0000256" key="3">
    <source>
        <dbReference type="ARBA" id="ARBA00022448"/>
    </source>
</evidence>